<dbReference type="PROSITE" id="PS50885">
    <property type="entry name" value="HAMP"/>
    <property type="match status" value="1"/>
</dbReference>
<dbReference type="Pfam" id="PF06580">
    <property type="entry name" value="His_kinase"/>
    <property type="match status" value="1"/>
</dbReference>
<evidence type="ECO:0000313" key="14">
    <source>
        <dbReference type="EMBL" id="MSS13752.1"/>
    </source>
</evidence>
<keyword evidence="11 12" id="KW-0472">Membrane</keyword>
<dbReference type="InterPro" id="IPR010559">
    <property type="entry name" value="Sig_transdc_His_kin_internal"/>
</dbReference>
<sequence length="603" mass="69790">MNIFMAKQSLRNRLISIFILTSTVPLLFVGIFLSYNTIRLIRENTRTLTQQNLKQIDDNMNLLLDSYKDLVYQIYTVDDVVGWMESLNEGEDEAVTTNQLRRYMNALLYSKAGIGAITVISDSGRMVTTHTLNAATYENPWLSQFHLDQKTLYDTVSRENDYYIFPTEYATNFAGEDHYLFHIAHRIIDYRDLKKQCGIVIVSLDEDLLHSVLYMEEEEQEGRSCNLLIDQNGRIISGLDESWIGETLSGSSGMQDEKALVDEIRTFLKEREIKSPAQYDVYTFTDRKLEWVIVNAINRLNFWQEVRRSLLIIGAVWLLLLGITIYLLRRQTDKLVSSVHTVTDAMKEAGSGDLSVQIPIEESLPIEIETVANEFNDTLRKLSVSRQKEKEAAQNRQKAELKALEAQINPHFLYNTLDTINWMAIDREEYDISNAINSLAFILRYAISDYDGEVMVRDEVEWLKRYVYLQQYRMKNKFHCDIHVSPEVQDWKIHKLLLQPFVENAILHGFRYAQEEYLLEIVFSQEEGRLKIRITDNGAGFDTSVVDRIMRGEPAPEDEKGHIGLENAILRFDMYTDGRGILKIDSHLGEGTTVEMEFPEADE</sequence>
<gene>
    <name evidence="14" type="ORF">FYJ35_01605</name>
</gene>
<evidence type="ECO:0000256" key="2">
    <source>
        <dbReference type="ARBA" id="ARBA00022475"/>
    </source>
</evidence>
<evidence type="ECO:0000256" key="6">
    <source>
        <dbReference type="ARBA" id="ARBA00022741"/>
    </source>
</evidence>
<dbReference type="GO" id="GO:0000155">
    <property type="term" value="F:phosphorelay sensor kinase activity"/>
    <property type="evidence" value="ECO:0007669"/>
    <property type="project" value="InterPro"/>
</dbReference>
<keyword evidence="15" id="KW-1185">Reference proteome</keyword>
<dbReference type="InterPro" id="IPR036890">
    <property type="entry name" value="HATPase_C_sf"/>
</dbReference>
<dbReference type="InterPro" id="IPR033479">
    <property type="entry name" value="dCache_1"/>
</dbReference>
<dbReference type="Pfam" id="PF02518">
    <property type="entry name" value="HATPase_c"/>
    <property type="match status" value="1"/>
</dbReference>
<dbReference type="InterPro" id="IPR003594">
    <property type="entry name" value="HATPase_dom"/>
</dbReference>
<evidence type="ECO:0000259" key="13">
    <source>
        <dbReference type="PROSITE" id="PS50885"/>
    </source>
</evidence>
<dbReference type="Gene3D" id="3.30.565.10">
    <property type="entry name" value="Histidine kinase-like ATPase, C-terminal domain"/>
    <property type="match status" value="1"/>
</dbReference>
<evidence type="ECO:0000256" key="3">
    <source>
        <dbReference type="ARBA" id="ARBA00022553"/>
    </source>
</evidence>
<feature type="transmembrane region" description="Helical" evidence="12">
    <location>
        <begin position="309"/>
        <end position="328"/>
    </location>
</feature>
<feature type="transmembrane region" description="Helical" evidence="12">
    <location>
        <begin position="14"/>
        <end position="35"/>
    </location>
</feature>
<evidence type="ECO:0000256" key="12">
    <source>
        <dbReference type="SAM" id="Phobius"/>
    </source>
</evidence>
<dbReference type="GO" id="GO:0005886">
    <property type="term" value="C:plasma membrane"/>
    <property type="evidence" value="ECO:0007669"/>
    <property type="project" value="UniProtKB-SubCell"/>
</dbReference>
<dbReference type="Pfam" id="PF02743">
    <property type="entry name" value="dCache_1"/>
    <property type="match status" value="1"/>
</dbReference>
<comment type="subcellular location">
    <subcellularLocation>
        <location evidence="1">Cell membrane</location>
        <topology evidence="1">Multi-pass membrane protein</topology>
    </subcellularLocation>
</comment>
<dbReference type="PANTHER" id="PTHR34220">
    <property type="entry name" value="SENSOR HISTIDINE KINASE YPDA"/>
    <property type="match status" value="1"/>
</dbReference>
<keyword evidence="10" id="KW-0902">Two-component regulatory system</keyword>
<keyword evidence="9 12" id="KW-1133">Transmembrane helix</keyword>
<protein>
    <submittedName>
        <fullName evidence="14">HAMP domain-containing protein</fullName>
    </submittedName>
</protein>
<evidence type="ECO:0000256" key="1">
    <source>
        <dbReference type="ARBA" id="ARBA00004651"/>
    </source>
</evidence>
<keyword evidence="6" id="KW-0547">Nucleotide-binding</keyword>
<evidence type="ECO:0000256" key="5">
    <source>
        <dbReference type="ARBA" id="ARBA00022692"/>
    </source>
</evidence>
<keyword evidence="4" id="KW-0808">Transferase</keyword>
<evidence type="ECO:0000313" key="15">
    <source>
        <dbReference type="Proteomes" id="UP000481852"/>
    </source>
</evidence>
<dbReference type="EMBL" id="VULZ01000001">
    <property type="protein sequence ID" value="MSS13752.1"/>
    <property type="molecule type" value="Genomic_DNA"/>
</dbReference>
<proteinExistence type="predicted"/>
<dbReference type="SUPFAM" id="SSF55874">
    <property type="entry name" value="ATPase domain of HSP90 chaperone/DNA topoisomerase II/histidine kinase"/>
    <property type="match status" value="1"/>
</dbReference>
<keyword evidence="2" id="KW-1003">Cell membrane</keyword>
<accession>A0A6L5X5X9</accession>
<feature type="domain" description="HAMP" evidence="13">
    <location>
        <begin position="333"/>
        <end position="387"/>
    </location>
</feature>
<dbReference type="GO" id="GO:0005524">
    <property type="term" value="F:ATP binding"/>
    <property type="evidence" value="ECO:0007669"/>
    <property type="project" value="UniProtKB-KW"/>
</dbReference>
<evidence type="ECO:0000256" key="11">
    <source>
        <dbReference type="ARBA" id="ARBA00023136"/>
    </source>
</evidence>
<comment type="caution">
    <text evidence="14">The sequence shown here is derived from an EMBL/GenBank/DDBJ whole genome shotgun (WGS) entry which is preliminary data.</text>
</comment>
<keyword evidence="7" id="KW-0418">Kinase</keyword>
<dbReference type="Proteomes" id="UP000481852">
    <property type="component" value="Unassembled WGS sequence"/>
</dbReference>
<evidence type="ECO:0000256" key="8">
    <source>
        <dbReference type="ARBA" id="ARBA00022840"/>
    </source>
</evidence>
<dbReference type="AlphaFoldDB" id="A0A6L5X5X9"/>
<dbReference type="InterPro" id="IPR003660">
    <property type="entry name" value="HAMP_dom"/>
</dbReference>
<keyword evidence="8" id="KW-0067">ATP-binding</keyword>
<name>A0A6L5X5X9_9FIRM</name>
<reference evidence="14 15" key="1">
    <citation type="submission" date="2019-08" db="EMBL/GenBank/DDBJ databases">
        <title>In-depth cultivation of the pig gut microbiome towards novel bacterial diversity and tailored functional studies.</title>
        <authorList>
            <person name="Wylensek D."/>
            <person name="Hitch T.C.A."/>
            <person name="Clavel T."/>
        </authorList>
    </citation>
    <scope>NUCLEOTIDE SEQUENCE [LARGE SCALE GENOMIC DNA]</scope>
    <source>
        <strain evidence="14 15">Oil+RF-744-WCA-WT-11</strain>
    </source>
</reference>
<evidence type="ECO:0000256" key="7">
    <source>
        <dbReference type="ARBA" id="ARBA00022777"/>
    </source>
</evidence>
<evidence type="ECO:0000256" key="9">
    <source>
        <dbReference type="ARBA" id="ARBA00022989"/>
    </source>
</evidence>
<dbReference type="PANTHER" id="PTHR34220:SF11">
    <property type="entry name" value="SENSOR PROTEIN KINASE HPTS"/>
    <property type="match status" value="1"/>
</dbReference>
<keyword evidence="3" id="KW-0597">Phosphoprotein</keyword>
<dbReference type="InterPro" id="IPR050640">
    <property type="entry name" value="Bact_2-comp_sensor_kinase"/>
</dbReference>
<evidence type="ECO:0000256" key="4">
    <source>
        <dbReference type="ARBA" id="ARBA00022679"/>
    </source>
</evidence>
<organism evidence="14 15">
    <name type="scientific">Porcincola intestinalis</name>
    <dbReference type="NCBI Taxonomy" id="2606632"/>
    <lineage>
        <taxon>Bacteria</taxon>
        <taxon>Bacillati</taxon>
        <taxon>Bacillota</taxon>
        <taxon>Clostridia</taxon>
        <taxon>Lachnospirales</taxon>
        <taxon>Lachnospiraceae</taxon>
        <taxon>Porcincola</taxon>
    </lineage>
</organism>
<keyword evidence="5 12" id="KW-0812">Transmembrane</keyword>
<evidence type="ECO:0000256" key="10">
    <source>
        <dbReference type="ARBA" id="ARBA00023012"/>
    </source>
</evidence>
<dbReference type="SMART" id="SM00304">
    <property type="entry name" value="HAMP"/>
    <property type="match status" value="1"/>
</dbReference>
<dbReference type="Gene3D" id="6.10.340.10">
    <property type="match status" value="1"/>
</dbReference>